<organism evidence="2 3">
    <name type="scientific">Kingdonia uniflora</name>
    <dbReference type="NCBI Taxonomy" id="39325"/>
    <lineage>
        <taxon>Eukaryota</taxon>
        <taxon>Viridiplantae</taxon>
        <taxon>Streptophyta</taxon>
        <taxon>Embryophyta</taxon>
        <taxon>Tracheophyta</taxon>
        <taxon>Spermatophyta</taxon>
        <taxon>Magnoliopsida</taxon>
        <taxon>Ranunculales</taxon>
        <taxon>Circaeasteraceae</taxon>
        <taxon>Kingdonia</taxon>
    </lineage>
</organism>
<dbReference type="Proteomes" id="UP000541444">
    <property type="component" value="Unassembled WGS sequence"/>
</dbReference>
<evidence type="ECO:0000313" key="3">
    <source>
        <dbReference type="Proteomes" id="UP000541444"/>
    </source>
</evidence>
<reference evidence="2 3" key="1">
    <citation type="journal article" date="2020" name="IScience">
        <title>Genome Sequencing of the Endangered Kingdonia uniflora (Circaeasteraceae, Ranunculales) Reveals Potential Mechanisms of Evolutionary Specialization.</title>
        <authorList>
            <person name="Sun Y."/>
            <person name="Deng T."/>
            <person name="Zhang A."/>
            <person name="Moore M.J."/>
            <person name="Landis J.B."/>
            <person name="Lin N."/>
            <person name="Zhang H."/>
            <person name="Zhang X."/>
            <person name="Huang J."/>
            <person name="Zhang X."/>
            <person name="Sun H."/>
            <person name="Wang H."/>
        </authorList>
    </citation>
    <scope>NUCLEOTIDE SEQUENCE [LARGE SCALE GENOMIC DNA]</scope>
    <source>
        <strain evidence="2">TB1705</strain>
        <tissue evidence="2">Leaf</tissue>
    </source>
</reference>
<gene>
    <name evidence="2" type="ORF">GIB67_010385</name>
</gene>
<evidence type="ECO:0000313" key="2">
    <source>
        <dbReference type="EMBL" id="KAF6151811.1"/>
    </source>
</evidence>
<keyword evidence="3" id="KW-1185">Reference proteome</keyword>
<proteinExistence type="predicted"/>
<dbReference type="SUPFAM" id="SSF74731">
    <property type="entry name" value="Ribosomal protein L20"/>
    <property type="match status" value="1"/>
</dbReference>
<dbReference type="AlphaFoldDB" id="A0A7J7MA98"/>
<dbReference type="EMBL" id="JACGCM010001659">
    <property type="protein sequence ID" value="KAF6151811.1"/>
    <property type="molecule type" value="Genomic_DNA"/>
</dbReference>
<accession>A0A7J7MA98</accession>
<protein>
    <recommendedName>
        <fullName evidence="1">Large ribosomal subunit protein bL20c</fullName>
    </recommendedName>
</protein>
<sequence>MSRLPPNPVSGQNNDVDLPVTEYQFQGLDWIGGELKYRRHFYDELFQEVIVESSARMEAVRLIVEENIELEDMRIAGGELIRPGDLKAHKGVSRECEELHSNKKRDIRSFWIERINAGTHIRSVSFQIIILI</sequence>
<comment type="caution">
    <text evidence="2">The sequence shown here is derived from an EMBL/GenBank/DDBJ whole genome shotgun (WGS) entry which is preliminary data.</text>
</comment>
<dbReference type="InterPro" id="IPR035566">
    <property type="entry name" value="Ribosomal_protein_bL20_C"/>
</dbReference>
<name>A0A7J7MA98_9MAGN</name>
<evidence type="ECO:0000256" key="1">
    <source>
        <dbReference type="ARBA" id="ARBA00035295"/>
    </source>
</evidence>